<dbReference type="Gene3D" id="3.40.50.1820">
    <property type="entry name" value="alpha/beta hydrolase"/>
    <property type="match status" value="1"/>
</dbReference>
<dbReference type="EMBL" id="CP048113">
    <property type="protein sequence ID" value="QHS58442.1"/>
    <property type="molecule type" value="Genomic_DNA"/>
</dbReference>
<reference evidence="4 5" key="1">
    <citation type="submission" date="2020-01" db="EMBL/GenBank/DDBJ databases">
        <title>Complete genome sequence of Chitinophaga sp. H33E-04 isolated from quinoa roots.</title>
        <authorList>
            <person name="Weon H.-Y."/>
            <person name="Lee S.A."/>
        </authorList>
    </citation>
    <scope>NUCLEOTIDE SEQUENCE [LARGE SCALE GENOMIC DNA]</scope>
    <source>
        <strain evidence="4 5">H33E-04</strain>
    </source>
</reference>
<keyword evidence="5" id="KW-1185">Reference proteome</keyword>
<accession>A0A6B9Z874</accession>
<evidence type="ECO:0000256" key="1">
    <source>
        <dbReference type="ARBA" id="ARBA00010088"/>
    </source>
</evidence>
<protein>
    <submittedName>
        <fullName evidence="4">Alpha/beta hydrolase</fullName>
    </submittedName>
</protein>
<name>A0A6B9Z874_9BACT</name>
<evidence type="ECO:0000259" key="3">
    <source>
        <dbReference type="Pfam" id="PF00561"/>
    </source>
</evidence>
<dbReference type="GO" id="GO:0008233">
    <property type="term" value="F:peptidase activity"/>
    <property type="evidence" value="ECO:0007669"/>
    <property type="project" value="InterPro"/>
</dbReference>
<gene>
    <name evidence="4" type="ORF">GWR21_02175</name>
</gene>
<dbReference type="InterPro" id="IPR002410">
    <property type="entry name" value="Peptidase_S33"/>
</dbReference>
<keyword evidence="2 4" id="KW-0378">Hydrolase</keyword>
<dbReference type="RefSeq" id="WP_162330145.1">
    <property type="nucleotide sequence ID" value="NZ_CP048113.1"/>
</dbReference>
<dbReference type="InterPro" id="IPR000073">
    <property type="entry name" value="AB_hydrolase_1"/>
</dbReference>
<dbReference type="KEGG" id="chih:GWR21_02175"/>
<dbReference type="PANTHER" id="PTHR43798:SF33">
    <property type="entry name" value="HYDROLASE, PUTATIVE (AFU_ORTHOLOGUE AFUA_2G14860)-RELATED"/>
    <property type="match status" value="1"/>
</dbReference>
<dbReference type="GO" id="GO:0016020">
    <property type="term" value="C:membrane"/>
    <property type="evidence" value="ECO:0007669"/>
    <property type="project" value="TreeGrafter"/>
</dbReference>
<comment type="similarity">
    <text evidence="1">Belongs to the peptidase S33 family.</text>
</comment>
<evidence type="ECO:0000313" key="5">
    <source>
        <dbReference type="Proteomes" id="UP000476411"/>
    </source>
</evidence>
<organism evidence="4 5">
    <name type="scientific">Chitinophaga agri</name>
    <dbReference type="NCBI Taxonomy" id="2703787"/>
    <lineage>
        <taxon>Bacteria</taxon>
        <taxon>Pseudomonadati</taxon>
        <taxon>Bacteroidota</taxon>
        <taxon>Chitinophagia</taxon>
        <taxon>Chitinophagales</taxon>
        <taxon>Chitinophagaceae</taxon>
        <taxon>Chitinophaga</taxon>
    </lineage>
</organism>
<dbReference type="PRINTS" id="PR00793">
    <property type="entry name" value="PROAMNOPTASE"/>
</dbReference>
<dbReference type="PANTHER" id="PTHR43798">
    <property type="entry name" value="MONOACYLGLYCEROL LIPASE"/>
    <property type="match status" value="1"/>
</dbReference>
<dbReference type="InterPro" id="IPR050266">
    <property type="entry name" value="AB_hydrolase_sf"/>
</dbReference>
<dbReference type="AlphaFoldDB" id="A0A6B9Z874"/>
<dbReference type="SUPFAM" id="SSF53474">
    <property type="entry name" value="alpha/beta-Hydrolases"/>
    <property type="match status" value="1"/>
</dbReference>
<dbReference type="Proteomes" id="UP000476411">
    <property type="component" value="Chromosome"/>
</dbReference>
<dbReference type="InterPro" id="IPR029058">
    <property type="entry name" value="AB_hydrolase_fold"/>
</dbReference>
<dbReference type="PRINTS" id="PR00111">
    <property type="entry name" value="ABHYDROLASE"/>
</dbReference>
<dbReference type="GO" id="GO:0006508">
    <property type="term" value="P:proteolysis"/>
    <property type="evidence" value="ECO:0007669"/>
    <property type="project" value="InterPro"/>
</dbReference>
<sequence>MKSSILTLILLFSISITYAQLPYTKVFGDSTSKPLIFLHGGPGSNAGSFELTTAQEIADMGYFVILYDRRGEGRSADLKAKYTFRQTFDDLNDLYKRFGIKRATLIGYSFGGLLATLYAEKYSDKVSSLVLVSSLLSLQDTYAAILDRSGVVFREKHDTAGLQQLQQVAGMDRSSIAFRTNCFALATKNAFFDTPHPNERAVVLNKKVKEDAVLTSLRADTSTAPGRGFWRNEHYTTIDITPKIEKLRDSHINIFAFYGKDDGLFAATQIDRLKTLIGSDHVWYLDDCAHAAFIDQQTLFMEAIASWIR</sequence>
<proteinExistence type="inferred from homology"/>
<dbReference type="Pfam" id="PF00561">
    <property type="entry name" value="Abhydrolase_1"/>
    <property type="match status" value="1"/>
</dbReference>
<evidence type="ECO:0000313" key="4">
    <source>
        <dbReference type="EMBL" id="QHS58442.1"/>
    </source>
</evidence>
<evidence type="ECO:0000256" key="2">
    <source>
        <dbReference type="ARBA" id="ARBA00022801"/>
    </source>
</evidence>
<feature type="domain" description="AB hydrolase-1" evidence="3">
    <location>
        <begin position="33"/>
        <end position="295"/>
    </location>
</feature>